<keyword evidence="5" id="KW-1185">Reference proteome</keyword>
<dbReference type="InterPro" id="IPR013087">
    <property type="entry name" value="Znf_C2H2_type"/>
</dbReference>
<gene>
    <name evidence="4" type="ORF">C2G38_2247566</name>
</gene>
<sequence length="191" mass="22411">MTMTSKCQLCQESFSTRKELVIYERTRHRNNKIIPHCYLLIQPPFEQIIIYQDAFIILIKKRFGFNRHSVGTKQISINTFLENIFVYLFENEPSFQYSPVQQKYSCSFLGEVREQRLKQLINYDIGTWTQSELKENDCIFQYGIATCKFVADSGEFSEQPAVTQTNQENSQALNSPQVHDMDLNRNSLKNI</sequence>
<feature type="region of interest" description="Disordered" evidence="2">
    <location>
        <begin position="160"/>
        <end position="191"/>
    </location>
</feature>
<dbReference type="GO" id="GO:0008270">
    <property type="term" value="F:zinc ion binding"/>
    <property type="evidence" value="ECO:0007669"/>
    <property type="project" value="UniProtKB-KW"/>
</dbReference>
<evidence type="ECO:0000259" key="3">
    <source>
        <dbReference type="PROSITE" id="PS50157"/>
    </source>
</evidence>
<feature type="domain" description="C2H2-type" evidence="3">
    <location>
        <begin position="5"/>
        <end position="33"/>
    </location>
</feature>
<accession>A0A397V3K4</accession>
<dbReference type="OrthoDB" id="2372678at2759"/>
<feature type="compositionally biased region" description="Polar residues" evidence="2">
    <location>
        <begin position="160"/>
        <end position="177"/>
    </location>
</feature>
<keyword evidence="1" id="KW-0479">Metal-binding</keyword>
<dbReference type="AlphaFoldDB" id="A0A397V3K4"/>
<keyword evidence="1" id="KW-0862">Zinc</keyword>
<dbReference type="PROSITE" id="PS50157">
    <property type="entry name" value="ZINC_FINGER_C2H2_2"/>
    <property type="match status" value="1"/>
</dbReference>
<dbReference type="Proteomes" id="UP000266673">
    <property type="component" value="Unassembled WGS sequence"/>
</dbReference>
<keyword evidence="1" id="KW-0863">Zinc-finger</keyword>
<evidence type="ECO:0000256" key="1">
    <source>
        <dbReference type="PROSITE-ProRule" id="PRU00042"/>
    </source>
</evidence>
<reference evidence="4 5" key="1">
    <citation type="submission" date="2018-06" db="EMBL/GenBank/DDBJ databases">
        <title>Comparative genomics reveals the genomic features of Rhizophagus irregularis, R. cerebriforme, R. diaphanum and Gigaspora rosea, and their symbiotic lifestyle signature.</title>
        <authorList>
            <person name="Morin E."/>
            <person name="San Clemente H."/>
            <person name="Chen E.C.H."/>
            <person name="De La Providencia I."/>
            <person name="Hainaut M."/>
            <person name="Kuo A."/>
            <person name="Kohler A."/>
            <person name="Murat C."/>
            <person name="Tang N."/>
            <person name="Roy S."/>
            <person name="Loubradou J."/>
            <person name="Henrissat B."/>
            <person name="Grigoriev I.V."/>
            <person name="Corradi N."/>
            <person name="Roux C."/>
            <person name="Martin F.M."/>
        </authorList>
    </citation>
    <scope>NUCLEOTIDE SEQUENCE [LARGE SCALE GENOMIC DNA]</scope>
    <source>
        <strain evidence="4 5">DAOM 194757</strain>
    </source>
</reference>
<organism evidence="4 5">
    <name type="scientific">Gigaspora rosea</name>
    <dbReference type="NCBI Taxonomy" id="44941"/>
    <lineage>
        <taxon>Eukaryota</taxon>
        <taxon>Fungi</taxon>
        <taxon>Fungi incertae sedis</taxon>
        <taxon>Mucoromycota</taxon>
        <taxon>Glomeromycotina</taxon>
        <taxon>Glomeromycetes</taxon>
        <taxon>Diversisporales</taxon>
        <taxon>Gigasporaceae</taxon>
        <taxon>Gigaspora</taxon>
    </lineage>
</organism>
<evidence type="ECO:0000313" key="4">
    <source>
        <dbReference type="EMBL" id="RIB15509.1"/>
    </source>
</evidence>
<proteinExistence type="predicted"/>
<evidence type="ECO:0000313" key="5">
    <source>
        <dbReference type="Proteomes" id="UP000266673"/>
    </source>
</evidence>
<evidence type="ECO:0000256" key="2">
    <source>
        <dbReference type="SAM" id="MobiDB-lite"/>
    </source>
</evidence>
<protein>
    <recommendedName>
        <fullName evidence="3">C2H2-type domain-containing protein</fullName>
    </recommendedName>
</protein>
<comment type="caution">
    <text evidence="4">The sequence shown here is derived from an EMBL/GenBank/DDBJ whole genome shotgun (WGS) entry which is preliminary data.</text>
</comment>
<dbReference type="EMBL" id="QKWP01000738">
    <property type="protein sequence ID" value="RIB15509.1"/>
    <property type="molecule type" value="Genomic_DNA"/>
</dbReference>
<name>A0A397V3K4_9GLOM</name>